<dbReference type="Proteomes" id="UP000662111">
    <property type="component" value="Unassembled WGS sequence"/>
</dbReference>
<sequence>MGLLSGLLNRAAGTSRRGATGGATVGRGVGTTGTARGAGVGGMLSRLLRGSRRF</sequence>
<evidence type="ECO:0000313" key="2">
    <source>
        <dbReference type="EMBL" id="GGK80087.1"/>
    </source>
</evidence>
<dbReference type="RefSeq" id="WP_156875810.1">
    <property type="nucleotide sequence ID" value="NZ_BMLB01000007.1"/>
</dbReference>
<proteinExistence type="predicted"/>
<accession>A0ABQ2FDZ1</accession>
<gene>
    <name evidence="2" type="ORF">GCM10011509_30720</name>
</gene>
<protein>
    <submittedName>
        <fullName evidence="2">Uncharacterized protein</fullName>
    </submittedName>
</protein>
<evidence type="ECO:0000313" key="3">
    <source>
        <dbReference type="Proteomes" id="UP000662111"/>
    </source>
</evidence>
<keyword evidence="3" id="KW-1185">Reference proteome</keyword>
<name>A0ABQ2FDZ1_9MICO</name>
<reference evidence="3" key="1">
    <citation type="journal article" date="2019" name="Int. J. Syst. Evol. Microbiol.">
        <title>The Global Catalogue of Microorganisms (GCM) 10K type strain sequencing project: providing services to taxonomists for standard genome sequencing and annotation.</title>
        <authorList>
            <consortium name="The Broad Institute Genomics Platform"/>
            <consortium name="The Broad Institute Genome Sequencing Center for Infectious Disease"/>
            <person name="Wu L."/>
            <person name="Ma J."/>
        </authorList>
    </citation>
    <scope>NUCLEOTIDE SEQUENCE [LARGE SCALE GENOMIC DNA]</scope>
    <source>
        <strain evidence="3">CGMCC 1.5362</strain>
    </source>
</reference>
<feature type="compositionally biased region" description="Gly residues" evidence="1">
    <location>
        <begin position="19"/>
        <end position="40"/>
    </location>
</feature>
<evidence type="ECO:0000256" key="1">
    <source>
        <dbReference type="SAM" id="MobiDB-lite"/>
    </source>
</evidence>
<feature type="region of interest" description="Disordered" evidence="1">
    <location>
        <begin position="13"/>
        <end position="40"/>
    </location>
</feature>
<organism evidence="2 3">
    <name type="scientific">Ornithinimicrobium pekingense</name>
    <dbReference type="NCBI Taxonomy" id="384677"/>
    <lineage>
        <taxon>Bacteria</taxon>
        <taxon>Bacillati</taxon>
        <taxon>Actinomycetota</taxon>
        <taxon>Actinomycetes</taxon>
        <taxon>Micrococcales</taxon>
        <taxon>Ornithinimicrobiaceae</taxon>
        <taxon>Ornithinimicrobium</taxon>
    </lineage>
</organism>
<comment type="caution">
    <text evidence="2">The sequence shown here is derived from an EMBL/GenBank/DDBJ whole genome shotgun (WGS) entry which is preliminary data.</text>
</comment>
<dbReference type="EMBL" id="BMLB01000007">
    <property type="protein sequence ID" value="GGK80087.1"/>
    <property type="molecule type" value="Genomic_DNA"/>
</dbReference>